<dbReference type="PANTHER" id="PTHR30561">
    <property type="entry name" value="SMR FAMILY PROTON-DEPENDENT DRUG EFFLUX TRANSPORTER SUGE"/>
    <property type="match status" value="1"/>
</dbReference>
<dbReference type="InterPro" id="IPR000390">
    <property type="entry name" value="Small_drug/metabolite_transptr"/>
</dbReference>
<evidence type="ECO:0000256" key="9">
    <source>
        <dbReference type="RuleBase" id="RU003942"/>
    </source>
</evidence>
<name>A0A1G6JWZ7_9PROT</name>
<feature type="transmembrane region" description="Helical" evidence="10">
    <location>
        <begin position="27"/>
        <end position="46"/>
    </location>
</feature>
<dbReference type="InterPro" id="IPR045324">
    <property type="entry name" value="Small_multidrug_res"/>
</dbReference>
<organism evidence="11 12">
    <name type="scientific">Belnapia rosea</name>
    <dbReference type="NCBI Taxonomy" id="938405"/>
    <lineage>
        <taxon>Bacteria</taxon>
        <taxon>Pseudomonadati</taxon>
        <taxon>Pseudomonadota</taxon>
        <taxon>Alphaproteobacteria</taxon>
        <taxon>Acetobacterales</taxon>
        <taxon>Roseomonadaceae</taxon>
        <taxon>Belnapia</taxon>
    </lineage>
</organism>
<dbReference type="SUPFAM" id="SSF103481">
    <property type="entry name" value="Multidrug resistance efflux transporter EmrE"/>
    <property type="match status" value="1"/>
</dbReference>
<evidence type="ECO:0000256" key="7">
    <source>
        <dbReference type="ARBA" id="ARBA00038151"/>
    </source>
</evidence>
<evidence type="ECO:0000256" key="8">
    <source>
        <dbReference type="ARBA" id="ARBA00039168"/>
    </source>
</evidence>
<evidence type="ECO:0000256" key="1">
    <source>
        <dbReference type="ARBA" id="ARBA00004651"/>
    </source>
</evidence>
<feature type="transmembrane region" description="Helical" evidence="10">
    <location>
        <begin position="58"/>
        <end position="76"/>
    </location>
</feature>
<dbReference type="Proteomes" id="UP000198925">
    <property type="component" value="Unassembled WGS sequence"/>
</dbReference>
<dbReference type="EMBL" id="FMZX01000001">
    <property type="protein sequence ID" value="SDC23282.1"/>
    <property type="molecule type" value="Genomic_DNA"/>
</dbReference>
<reference evidence="11 12" key="1">
    <citation type="submission" date="2016-10" db="EMBL/GenBank/DDBJ databases">
        <authorList>
            <person name="de Groot N.N."/>
        </authorList>
    </citation>
    <scope>NUCLEOTIDE SEQUENCE [LARGE SCALE GENOMIC DNA]</scope>
    <source>
        <strain evidence="11 12">CPCC 100156</strain>
    </source>
</reference>
<evidence type="ECO:0000256" key="5">
    <source>
        <dbReference type="ARBA" id="ARBA00022989"/>
    </source>
</evidence>
<keyword evidence="2" id="KW-0813">Transport</keyword>
<dbReference type="Gene3D" id="1.10.3730.20">
    <property type="match status" value="1"/>
</dbReference>
<dbReference type="OrthoDB" id="9808638at2"/>
<keyword evidence="12" id="KW-1185">Reference proteome</keyword>
<keyword evidence="6 10" id="KW-0472">Membrane</keyword>
<keyword evidence="4 9" id="KW-0812">Transmembrane</keyword>
<dbReference type="AlphaFoldDB" id="A0A1G6JWZ7"/>
<dbReference type="FunFam" id="1.10.3730.20:FF:000001">
    <property type="entry name" value="Quaternary ammonium compound resistance transporter SugE"/>
    <property type="match status" value="1"/>
</dbReference>
<dbReference type="RefSeq" id="WP_090560620.1">
    <property type="nucleotide sequence ID" value="NZ_FMXZ01000001.1"/>
</dbReference>
<comment type="similarity">
    <text evidence="7">Belongs to the drug/metabolite transporter (DMT) superfamily. Small multidrug resistance (SMR) (TC 2.A.7.1) family. Gdx/SugE subfamily.</text>
</comment>
<dbReference type="GO" id="GO:0022857">
    <property type="term" value="F:transmembrane transporter activity"/>
    <property type="evidence" value="ECO:0007669"/>
    <property type="project" value="InterPro"/>
</dbReference>
<evidence type="ECO:0000256" key="2">
    <source>
        <dbReference type="ARBA" id="ARBA00022448"/>
    </source>
</evidence>
<dbReference type="GO" id="GO:1990961">
    <property type="term" value="P:xenobiotic detoxification by transmembrane export across the plasma membrane"/>
    <property type="evidence" value="ECO:0007669"/>
    <property type="project" value="UniProtKB-ARBA"/>
</dbReference>
<feature type="transmembrane region" description="Helical" evidence="10">
    <location>
        <begin position="82"/>
        <end position="100"/>
    </location>
</feature>
<evidence type="ECO:0000256" key="10">
    <source>
        <dbReference type="SAM" id="Phobius"/>
    </source>
</evidence>
<keyword evidence="5 10" id="KW-1133">Transmembrane helix</keyword>
<evidence type="ECO:0000313" key="11">
    <source>
        <dbReference type="EMBL" id="SDC23282.1"/>
    </source>
</evidence>
<dbReference type="GO" id="GO:0005886">
    <property type="term" value="C:plasma membrane"/>
    <property type="evidence" value="ECO:0007669"/>
    <property type="project" value="UniProtKB-SubCell"/>
</dbReference>
<proteinExistence type="inferred from homology"/>
<dbReference type="InterPro" id="IPR037185">
    <property type="entry name" value="EmrE-like"/>
</dbReference>
<evidence type="ECO:0000313" key="12">
    <source>
        <dbReference type="Proteomes" id="UP000198925"/>
    </source>
</evidence>
<protein>
    <recommendedName>
        <fullName evidence="8">Guanidinium exporter</fullName>
    </recommendedName>
</protein>
<evidence type="ECO:0000256" key="4">
    <source>
        <dbReference type="ARBA" id="ARBA00022692"/>
    </source>
</evidence>
<comment type="subcellular location">
    <subcellularLocation>
        <location evidence="1 9">Cell membrane</location>
        <topology evidence="1 9">Multi-pass membrane protein</topology>
    </subcellularLocation>
</comment>
<dbReference type="STRING" id="938405.SAMN02927895_00493"/>
<evidence type="ECO:0000256" key="3">
    <source>
        <dbReference type="ARBA" id="ARBA00022475"/>
    </source>
</evidence>
<dbReference type="PANTHER" id="PTHR30561:SF0">
    <property type="entry name" value="GUANIDINIUM EXPORTER"/>
    <property type="match status" value="1"/>
</dbReference>
<accession>A0A1G6JWZ7</accession>
<gene>
    <name evidence="11" type="ORF">SAMN04487779_1001308</name>
</gene>
<evidence type="ECO:0000256" key="6">
    <source>
        <dbReference type="ARBA" id="ARBA00023136"/>
    </source>
</evidence>
<keyword evidence="3" id="KW-1003">Cell membrane</keyword>
<dbReference type="Pfam" id="PF00893">
    <property type="entry name" value="Multi_Drug_Res"/>
    <property type="match status" value="1"/>
</dbReference>
<sequence>MAWIWLTIAGGLEILWAVLLKYTEGFTRLLPSLATVAAMAVSFYCMSRALQLLPMGTVYAVWVGIGAAGTALWGMAMEGEPASAGRILCLVLILAGVAGLKATS</sequence>